<feature type="coiled-coil region" evidence="1">
    <location>
        <begin position="2902"/>
        <end position="2969"/>
    </location>
</feature>
<keyword evidence="3" id="KW-1133">Transmembrane helix</keyword>
<feature type="coiled-coil region" evidence="1">
    <location>
        <begin position="515"/>
        <end position="542"/>
    </location>
</feature>
<feature type="coiled-coil region" evidence="1">
    <location>
        <begin position="4876"/>
        <end position="4924"/>
    </location>
</feature>
<feature type="coiled-coil region" evidence="1">
    <location>
        <begin position="2720"/>
        <end position="2852"/>
    </location>
</feature>
<feature type="coiled-coil region" evidence="1">
    <location>
        <begin position="1650"/>
        <end position="1751"/>
    </location>
</feature>
<feature type="coiled-coil region" evidence="1">
    <location>
        <begin position="239"/>
        <end position="344"/>
    </location>
</feature>
<feature type="coiled-coil region" evidence="1">
    <location>
        <begin position="2204"/>
        <end position="2382"/>
    </location>
</feature>
<feature type="coiled-coil region" evidence="1">
    <location>
        <begin position="2414"/>
        <end position="2441"/>
    </location>
</feature>
<feature type="coiled-coil region" evidence="1">
    <location>
        <begin position="767"/>
        <end position="1236"/>
    </location>
</feature>
<proteinExistence type="predicted"/>
<feature type="coiled-coil region" evidence="1">
    <location>
        <begin position="1478"/>
        <end position="1547"/>
    </location>
</feature>
<feature type="coiled-coil region" evidence="1">
    <location>
        <begin position="4290"/>
        <end position="4652"/>
    </location>
</feature>
<comment type="caution">
    <text evidence="4">The sequence shown here is derived from an EMBL/GenBank/DDBJ whole genome shotgun (WGS) entry which is preliminary data.</text>
</comment>
<feature type="coiled-coil region" evidence="1">
    <location>
        <begin position="61"/>
        <end position="95"/>
    </location>
</feature>
<feature type="coiled-coil region" evidence="1">
    <location>
        <begin position="4117"/>
        <end position="4214"/>
    </location>
</feature>
<feature type="coiled-coil region" evidence="1">
    <location>
        <begin position="4676"/>
        <end position="4738"/>
    </location>
</feature>
<feature type="coiled-coil region" evidence="1">
    <location>
        <begin position="4776"/>
        <end position="4838"/>
    </location>
</feature>
<dbReference type="PANTHER" id="PTHR18887:SF4">
    <property type="entry name" value="GOLGIN SUBFAMILY B MEMBER 1-LIKE"/>
    <property type="match status" value="1"/>
</dbReference>
<feature type="coiled-coil region" evidence="1">
    <location>
        <begin position="1317"/>
        <end position="1421"/>
    </location>
</feature>
<keyword evidence="3" id="KW-0812">Transmembrane</keyword>
<feature type="transmembrane region" description="Helical" evidence="3">
    <location>
        <begin position="5087"/>
        <end position="5107"/>
    </location>
</feature>
<keyword evidence="1" id="KW-0175">Coiled coil</keyword>
<dbReference type="EMBL" id="JAROKS010000026">
    <property type="protein sequence ID" value="KAK1785185.1"/>
    <property type="molecule type" value="Genomic_DNA"/>
</dbReference>
<dbReference type="InterPro" id="IPR026202">
    <property type="entry name" value="GOLGB1"/>
</dbReference>
<feature type="compositionally biased region" description="Basic and acidic residues" evidence="2">
    <location>
        <begin position="3974"/>
        <end position="3985"/>
    </location>
</feature>
<evidence type="ECO:0000256" key="1">
    <source>
        <dbReference type="SAM" id="Coils"/>
    </source>
</evidence>
<feature type="coiled-coil region" evidence="1">
    <location>
        <begin position="1836"/>
        <end position="1877"/>
    </location>
</feature>
<feature type="coiled-coil region" evidence="1">
    <location>
        <begin position="429"/>
        <end position="487"/>
    </location>
</feature>
<sequence>AEKESCEARLSKMRLQNKAKVTSLNSQLEELRKQQSVAAGKAAPLQVKRSSSGEAGEAELVGASRGKMLLLKKKLEELEQQLAQRDQQLHLKTQELEAQRERGIEMDAMLVERDKRLVEKEAYIVHLQMAVSGEYTVTAAQPVPQDCRERPVDGGDSVQELQMLVQSLTKKVGVGEERYSLLKEQSDSLKELLVNERAQFEKKENMYKQNIQTFKDIILEKDSKLMEINQMHEQELFRLAAKSDASSDLEQLLKALKQKLHEKEEVLLGKAQVIDVLQGEVDGRDQQIKELHEQLLRLQSERENMQSKLEAEKHIMRAQVRDLMEKHQEDVRRVAEKHEKEMSEKVQALHEQLEVGRLSSAQQAPDGPLPDMAMTQRLEELQAQAKLKADEASRSEAKFLKIKAWSKSRIRQLEDELKKAQSGSVGTDLTTLHSRVKELEEEREEMLCKRLQYDELKAKNDILEAKLIVYEEQQRKMQADLEQVTKRAASQTSESGSVDDGQSQVLEWQDMVTMVAESEAARDQAREEKNALALRMSHMEEEREALHSVPYCFYISLIPSCGTKLIEDDWFFPGCSDPALANRQQELEEELAQVRGLRPLKDKKLGDSAPHSLQEHFEFDGRQSFPDPRSISSITTPMEGENMGGWWPEYSAPDTGVTFDVDEESRPFWVSQVCLCGGGVSHSHSLSLTHTTHTHTHSYCDLKDPHPLTFQNESERLQSQVASLRSQQTRDAEKHQLLVTSLNEQLKGLSNTQECLESSLMEKEHTLAKTSEKLELIDNLRDSLRQKEEQHKEVSEKLLQTEHKLTEVTQRCSTFEKQCTEMKTVVAELTQKLGVLKEKTQKQEATIESLQSDLDQTNDELDKLNTTHLEERAQLIQDLQSCEREIDSLKDIITDKDTEIYALSGNMAEYSEQIHELKQEIKHKQEDLVRIESTLVKAEQEVQIIRESQSCDQHMLNTKIAELMEQLRATEGDLNEARKQLESKVAEFKELEKQLKKDKMIMQNLQMELQKLNMNQRNHLSECETQMSLLKEQVLAATQKLKESEDALLQLKETRSSNEKLKEQIIDREQTYEKEMKSLKEERNKLLAKVTKYDRELQALSSQLQVQSDCQEQVKEKQKTISSLEQRLQNEQEKAEREIEMLNSKLKARDDCKESLEKELAEKSESISKLEVCLESLKSENLTLQKSLKENSEEFNIQQQRLFEVNENIDVLQNENINLQSQVKTLTNENHNVKQELEIKLQSLIQISEEKHSLMSKISGLEIQHLENHKIIEELIKYKNELNIRTTELTILEQNQKSLSETLLGKTSECSHLSKLLKESEEAFSCLQNQNEALNSQVDQFKCRILEKEKTVSENNAQIDAQQNQVMQLQETVTLLQEHEATLKSELLEKHTLLQDQMSQLTFLQGELTQQNDLLSNLQSKYVSLSGECTQLSQSLQERETALQEKTQECQVHMRELNKSNESVASLSSQLGSMNELNVRLETENADMKKSLADLMTNKTKLTDEITGLHNHIQALSGQNQQLRAMYENKEKELVEIRQAESEIDKKVATTLEDNQNLASQISHLFEQNGYLQTENADIVKSLSELTAERSSLFDKISRLEMQHAESCNTIECLLKDKKELSLRSEELSQIIEQNQKCSEEGLLKKNAECASFSKRLKESEEAVKHLKEQAETSNSQFTNNIAQKEEFIAEQHIQIEKYQSQLAQLQETLSILQEQTSALKSGLMEKDSVLQQQSKECISLQGELDKQRELCTSIQTDNETLKGECSTLCKLLKEKESTLEQKSLECHSHTFELNKSNESVVSLTSDLGALNGKIVKLKMDNADLKISLESNLAENAILREELALKQAELTNLKDSIQALNEKNDQAKAELQISVTEISKTFEEVAALHRQLANRDVQITSLTQQLATECSKTDSLQLELQQREESIRQQETFLNQLHVKSTESEDQISKKMEAIAKLKKEAQNLQRIMQKKDVVLLKKDQEITLLSEKNVAELEASKARMNSDMDVICKLQGELQVLLEKNDCLMGLVAKKDSLFKEEVDKYLSIKTSAAKLEETVLQLNSEVQKLTSETEQLRTTVTEKEQGILDIRTVSSEEINSLNETLKAKDLECEALRQQLSDLNKSVLALNANLSAQSAEITRLKAALEESGCIVVGQNKALQDLQRKADEAALIKNQFMESTELVSQLQGQIQELKEGSTGLSRAIEEKQSALTNLQDKFASQVEELQKAKNLLSTKKEEIMNLNQAITERDGKIHIAENSIMTLKQESLLLQNEIQQLQVLNANVSIQKDEALAAHKMNADSLTIEIERLKSQHLQVAAQVDSLTENLEQRELALRAIDTQYTAQVKHTEHVVSEMQQLDELCKKLQEELDKVSSESSLKEEEVNRLVLEKEELSKSYSYQIQRMQEQLQSQLQSSNMNEVMEKTKAEMEQLQAQVSAKDDVIMGLKSKFQRIEQTLQESEKGWLSVLDRETQAKNVLAGQIQKIENELMSKDSKVHALKQDLDYLNEKLAQATLAIKQGSEKLKEKELDALASKTKLEEILSTVQVKEHENFELRQALHDMKTEFKKLKGSQESLSDKVLAFEEEKVSLLTTIKQLQENSQSSACFLRQQLDKLSRELEQKKAECLQNQQRSKDDCKKTILLSESVNSLQEKLRVETEKLRETHVKHDALLSEIQMRDEQISCMSIQISQQKELLTGLSQQLKEGNASITQTVASAANERMRHEEQKNSLVLQLEEAKTSLSVSQSEMKNMEKENKALVQDRDYLNSEISKLAKEKEAIKKKLHAALIARKELLKKIEEHENQNAQHVKNGIEISAMQEKLEELMTQRTSVIKEHDATVSDLNQQLKQKDSKINELVLLMSEKEKNIVQMEEGACYLKDRLNERETYLSSTLQKLDEQRHLIDQLQLIIKEKDAAFDQEKQEMMVKLEQLKNDVIMTDENIRIETSSRIRELENEFAKLKQEKTMLQKKAHAALLARKESIKKSQEAEKKYTEELCEIKENYKALQEQHNQQTRELHTAQLSYDCKVQELESALQSSTTLKEEIETLKRNNEEKQRTLQDLRMSLTEQETKALIVEELEHLKYNFEKTTSELTRKDELLVEVEARAKEFADQIVAIQCELDSAVSEISEKNEEIARQKVYIQLAEQQLEQLQKDMMHLQSEHQNQMDILRSSVRELKSSLMAGENEEYKMSDIQNEIERLVEERNRVKTELESALAEVAQKSDKLLALQNELTVTQQQVSQEHSQWQDTRSEIDQLKVQVEVLQKEKESCILQFERSKHNVTLLESMIKQLESQNEELLLKVELTNKTVSDHEPSIQYRESVSLSSQLTCEQKESNSLLQFQILLTEKEELISALEQQLQRQMHLHEVEMEKMRIEVSEVQQKPPVRDVGENKSVDQLTKKLQAALISRKELMKENWAIKEQMQKVSSQNEQIQTEMLTLQSIVSELKRRRNDLESSISTLSVEKQNLAADVDRILSDNHNLSAACESLKLTIENITQQKQAFSCQLESLKDSQTEELSEWKSKHADLKQEYESLLQAYENVSTEMDKMRQLLEGAKSERQQSLLKAHKYESEKDNLGKQVAELEKENDKVKEKMRKFAELKQQKIEELEQENAKIRKDLISFDDQQKRTVDELTVRNKQLESEMRSLQESSEELRGKMCDLQQDNQNLAQELKETSFSLEKWHKESKATENNLQLKLNEALNLNNTFTSQIEAQKEDLATQIELVELIQREKLNLSEKLKQAQNDHEVELIERNKTIVELQHMIEGNSQETLSLNEKVKILEDDKCLLQEELENVQETSDKVKNENEYLETVLLKNSEKIDEMTEAINILQTQNMQLSTQLLEVKEEKAKVCQEKEDQHLNLVKEFEVKLKALQRGTEGSKNMKKELQELLKEKHQEINHLQHDCIKYQELILNLERSLKHSRAEQERMEKEHRVMTEKLNNLQIENKSLEHELKSHKNALNEATKELAKITSEKDGLQQELTKRQQQSEMESVEKEKMMGKLAEEQQAVLKEQRNELQKQLNALQERNDKEAEVIVSLQKKLESRELQIKTLQREAETNSAKLAVFSVDPINSDAAKQWDSVFQKVLHDKDSQLLEQGFVITRLLEDIRGKVRALNDLQIARKKLERTLSEYSVAAAAHQRQLFIMGTSNTELEQKVEILNKQLLEQNAFIEKLEIEKSTHVKQLNEQICSVSQLQSSLEHSEKVLADTESQLLTANSQFSKIMVDFERQEAISLHLKSLLQNKDTEISSLLSSKDGQMSDYLGHLQANHRAQVAGYEDRLTVLYAKQESTEKELSTLESKVRSLQARLDRSAQEKGQMATNINTLQNSLVSLQAEKEHLVSEVKQSRTSGREKIAEGSLSVTKNIKQEIKTLLHQMDDLNSENAMLKAQLIRYREDLNQVLSLKDNQLKDLLKKQQDSIKNLENQKQTVEMQHRDTLLEVEKEGEEIKALKVQNFKLQSQVQELEDSILALHKERLDTNESKVITDLQQAVAAKAAECNELQQKLFAQKVATDDLNKSMKETMKASERKLAEAEEKYIKELKVVEREVDLMRNERETAEQRVADLATDLMQTEQQLSEATIHNKTLKSQNVSLGKAMAALQNDRDQLIDDFKILRSRYDEELRETTASMNTFERQLNDATSEMSALTTERNVLVQKLLALESTDPHSQLLGLVNDLSRAISEKEAELKHVSLENSSFSRQVTAFSKAMASLQTDRDRLSEELRKVKRELEYRQQQSSAGTLTSIKAEESSSLSVSVDALQTERDGLFKEVVTLRSQNTELVGLKQEYDDQQRELQQAQVYKLQCEREFGGCKSELAELRSEKSRLQTECYDLKQASKESVALVGKDVSSEQLVQMQAERAQLQTHVQRCLVELQQRDLSFQQLNNKLQQAVEEKAAVSAQLRAVSQTLRDTQLSLNDLQNRCYWLENQHQTNHAPTLDSVRMEVAPGAPQEKSSAVGDLDGLDIRELRSRLTDAELQLDAAQQNVSQLNDRLEDERARREAVEEALGLAKERTKSMVASPSRSSERDFSIQLETDDEWEALILDPNQHVLMRKMKTGVHSCRRWLRGRSIYCSKLLTSRAKSRYLFLTYLLALHILVFMCLSGTL</sequence>
<feature type="non-terminal residue" evidence="4">
    <location>
        <position position="5108"/>
    </location>
</feature>
<feature type="coiled-coil region" evidence="1">
    <location>
        <begin position="3793"/>
        <end position="3848"/>
    </location>
</feature>
<name>A0AAD8YPW6_9TELE</name>
<evidence type="ECO:0000256" key="2">
    <source>
        <dbReference type="SAM" id="MobiDB-lite"/>
    </source>
</evidence>
<feature type="coiled-coil region" evidence="1">
    <location>
        <begin position="1941"/>
        <end position="1975"/>
    </location>
</feature>
<protein>
    <submittedName>
        <fullName evidence="4">Uncharacterized protein</fullName>
    </submittedName>
</protein>
<feature type="coiled-coil region" evidence="1">
    <location>
        <begin position="2050"/>
        <end position="2130"/>
    </location>
</feature>
<organism evidence="4 5">
    <name type="scientific">Electrophorus voltai</name>
    <dbReference type="NCBI Taxonomy" id="2609070"/>
    <lineage>
        <taxon>Eukaryota</taxon>
        <taxon>Metazoa</taxon>
        <taxon>Chordata</taxon>
        <taxon>Craniata</taxon>
        <taxon>Vertebrata</taxon>
        <taxon>Euteleostomi</taxon>
        <taxon>Actinopterygii</taxon>
        <taxon>Neopterygii</taxon>
        <taxon>Teleostei</taxon>
        <taxon>Ostariophysi</taxon>
        <taxon>Gymnotiformes</taxon>
        <taxon>Gymnotoidei</taxon>
        <taxon>Gymnotidae</taxon>
        <taxon>Electrophorus</taxon>
    </lineage>
</organism>
<feature type="region of interest" description="Disordered" evidence="2">
    <location>
        <begin position="3974"/>
        <end position="3993"/>
    </location>
</feature>
<feature type="coiled-coil region" evidence="1">
    <location>
        <begin position="3338"/>
        <end position="3658"/>
    </location>
</feature>
<dbReference type="Proteomes" id="UP001239994">
    <property type="component" value="Unassembled WGS sequence"/>
</dbReference>
<feature type="coiled-coil region" evidence="1">
    <location>
        <begin position="3113"/>
        <end position="3308"/>
    </location>
</feature>
<evidence type="ECO:0000313" key="5">
    <source>
        <dbReference type="Proteomes" id="UP001239994"/>
    </source>
</evidence>
<keyword evidence="3" id="KW-0472">Membrane</keyword>
<feature type="coiled-coil region" evidence="1">
    <location>
        <begin position="2467"/>
        <end position="2515"/>
    </location>
</feature>
<accession>A0AAD8YPW6</accession>
<feature type="coiled-coil region" evidence="1">
    <location>
        <begin position="2579"/>
        <end position="2631"/>
    </location>
</feature>
<dbReference type="Gene3D" id="1.10.287.1490">
    <property type="match status" value="2"/>
</dbReference>
<feature type="coiled-coil region" evidence="1">
    <location>
        <begin position="3002"/>
        <end position="3071"/>
    </location>
</feature>
<gene>
    <name evidence="4" type="ORF">P4O66_018598</name>
</gene>
<keyword evidence="5" id="KW-1185">Reference proteome</keyword>
<feature type="coiled-coil region" evidence="1">
    <location>
        <begin position="4967"/>
        <end position="5015"/>
    </location>
</feature>
<dbReference type="PANTHER" id="PTHR18887">
    <property type="entry name" value="GOLGI-ASSOCIATED PROTEIN GCP360-RELATED"/>
    <property type="match status" value="1"/>
</dbReference>
<evidence type="ECO:0000256" key="3">
    <source>
        <dbReference type="SAM" id="Phobius"/>
    </source>
</evidence>
<evidence type="ECO:0000313" key="4">
    <source>
        <dbReference type="EMBL" id="KAK1785185.1"/>
    </source>
</evidence>
<reference evidence="4" key="1">
    <citation type="submission" date="2023-03" db="EMBL/GenBank/DDBJ databases">
        <title>Electrophorus voltai genome.</title>
        <authorList>
            <person name="Bian C."/>
        </authorList>
    </citation>
    <scope>NUCLEOTIDE SEQUENCE</scope>
    <source>
        <strain evidence="4">CB-2022</strain>
        <tissue evidence="4">Muscle</tissue>
    </source>
</reference>
<dbReference type="GO" id="GO:0005794">
    <property type="term" value="C:Golgi apparatus"/>
    <property type="evidence" value="ECO:0007669"/>
    <property type="project" value="InterPro"/>
</dbReference>